<proteinExistence type="predicted"/>
<feature type="compositionally biased region" description="Acidic residues" evidence="2">
    <location>
        <begin position="489"/>
        <end position="529"/>
    </location>
</feature>
<feature type="region of interest" description="Disordered" evidence="2">
    <location>
        <begin position="928"/>
        <end position="964"/>
    </location>
</feature>
<feature type="region of interest" description="Disordered" evidence="2">
    <location>
        <begin position="1"/>
        <end position="37"/>
    </location>
</feature>
<feature type="region of interest" description="Disordered" evidence="2">
    <location>
        <begin position="1079"/>
        <end position="1132"/>
    </location>
</feature>
<dbReference type="Proteomes" id="UP000694843">
    <property type="component" value="Unplaced"/>
</dbReference>
<feature type="region of interest" description="Disordered" evidence="2">
    <location>
        <begin position="989"/>
        <end position="1016"/>
    </location>
</feature>
<dbReference type="GO" id="GO:0005730">
    <property type="term" value="C:nucleolus"/>
    <property type="evidence" value="ECO:0007669"/>
    <property type="project" value="InterPro"/>
</dbReference>
<feature type="compositionally biased region" description="Basic and acidic residues" evidence="2">
    <location>
        <begin position="937"/>
        <end position="949"/>
    </location>
</feature>
<dbReference type="GeneID" id="108673170"/>
<feature type="region of interest" description="Disordered" evidence="2">
    <location>
        <begin position="191"/>
        <end position="315"/>
    </location>
</feature>
<feature type="compositionally biased region" description="Basic and acidic residues" evidence="2">
    <location>
        <begin position="1081"/>
        <end position="1108"/>
    </location>
</feature>
<evidence type="ECO:0000256" key="1">
    <source>
        <dbReference type="SAM" id="Coils"/>
    </source>
</evidence>
<keyword evidence="1" id="KW-0175">Coiled coil</keyword>
<dbReference type="Pfam" id="PF04931">
    <property type="entry name" value="DNA_pol_phi"/>
    <property type="match status" value="1"/>
</dbReference>
<dbReference type="GO" id="GO:0003677">
    <property type="term" value="F:DNA binding"/>
    <property type="evidence" value="ECO:0007669"/>
    <property type="project" value="InterPro"/>
</dbReference>
<evidence type="ECO:0000256" key="2">
    <source>
        <dbReference type="SAM" id="MobiDB-lite"/>
    </source>
</evidence>
<feature type="compositionally biased region" description="Basic and acidic residues" evidence="2">
    <location>
        <begin position="1003"/>
        <end position="1016"/>
    </location>
</feature>
<accession>A0A8B7NRT0</accession>
<sequence>MAQEAEAGTEKMAQGEHEGDATADETQKAPWEQPLAQFTEKPIMSKGNRRAFQSKDLDSTQLFFRFLVHASQDHETIFHILISAFNTAAEEIKKDPEFLRLDSERYDCFKKLNTYMQILYKGTQKSAKLRFLLQVILSQLGLELLLKCARDTEDIIQDFIPCIQQYLDEEGHVDVMTQQEKGEQLLQEYEEKTKEWEKEEQRIRRRKKREMQRQMKEEEGDANLIPLPGQEAPVMPDFSSKNDASDVDDSTNENDHDTDNEKTTDETEEQLTKVGEVSGDEQIDDIDDNSKCEERENEAGSEETEKRCGSDEEEDGVLLPCGGESKWLGVLVDVLLALCTRGESWWRVSLKPTAFLLAGRMTSELLSCVTEVLFNEDLVQSNKKTGQDDDDEVQDQEKAQEEEDKESDNESDDIASGDNEKVSTSSSKKKQDDEESDEDYDSSGGDESEDSGLDDEEDDDVDDGADSATVLANKHKNRGKINLKKSQDDPDVNDIYSDDSDDEEEEDGEDDDDSQDEEDDDDEEEEVELETSMKQSKLDEMKSALFRVLGPTGPDDAVEEDMDKVPPEELRALNIQLGAVLGSYIKKKTNNNPNALSGVTADIVQFRNRALDIVEGLIDGPLPCELLLRELMLPLLQTMALHAEERMTDLNNRIRKAIQHIREKKKYINVGDMSFETFQECLAEFFDVAKVVPEAKHGFVTLIRCSAHFCREKGIVDNPIIPAYIGHAKNFIRNPNVEGTMVLEPLFLEIPELRTGLCRGLVEEIFSPVVEEEEDEEDFKVKCRRIFEKKKEYPNNYPVLDGKMTSVWLFLEALYSRILPNVDELTEDERWTVEEVVKHIVKFTETCTQPKLKDVAIINFVLKIILRYPCGKACVDWEALCKTLFQYRVRMSRTQQGGKGVKMELKKLLDTSLRSQCPYALSILKDRKDRKRQRQVTRKEKKEAKKQELSDVTTPAGARARKMAEAYTNASKSLHDGVTESIDDLFKPNAKRIDEDDPDMDVDERLPQKRKREEEAEADILRKAKEIRASKTALNRKKRQSRKLSKKCKKAALAKLKEMEKELKLKRVKVDVTENNVTPKTVERIPRPVKERKPKETDDSLQIKDDKINRRKKRLKDLQQQQAKKEAEVKEKKVPEKLIIKANRKKADAAMNKELQPGLFKYCNKDMCDD</sequence>
<reference evidence="4" key="1">
    <citation type="submission" date="2025-08" db="UniProtKB">
        <authorList>
            <consortium name="RefSeq"/>
        </authorList>
    </citation>
    <scope>IDENTIFICATION</scope>
    <source>
        <tissue evidence="4">Whole organism</tissue>
    </source>
</reference>
<feature type="compositionally biased region" description="Basic residues" evidence="2">
    <location>
        <begin position="473"/>
        <end position="483"/>
    </location>
</feature>
<keyword evidence="3" id="KW-1185">Reference proteome</keyword>
<feature type="region of interest" description="Disordered" evidence="2">
    <location>
        <begin position="382"/>
        <end position="536"/>
    </location>
</feature>
<feature type="compositionally biased region" description="Acidic residues" evidence="2">
    <location>
        <begin position="433"/>
        <end position="465"/>
    </location>
</feature>
<feature type="region of interest" description="Disordered" evidence="2">
    <location>
        <begin position="1029"/>
        <end position="1049"/>
    </location>
</feature>
<feature type="compositionally biased region" description="Acidic residues" evidence="2">
    <location>
        <begin position="278"/>
        <end position="287"/>
    </location>
</feature>
<feature type="compositionally biased region" description="Basic residues" evidence="2">
    <location>
        <begin position="1034"/>
        <end position="1049"/>
    </location>
</feature>
<dbReference type="AlphaFoldDB" id="A0A8B7NRT0"/>
<dbReference type="PANTHER" id="PTHR36812:SF9">
    <property type="entry name" value="MYB-LIKE PROTEIN X ISOFORM X1"/>
    <property type="match status" value="1"/>
</dbReference>
<dbReference type="OrthoDB" id="10530512at2759"/>
<feature type="compositionally biased region" description="Basic and acidic residues" evidence="2">
    <location>
        <begin position="288"/>
        <end position="310"/>
    </location>
</feature>
<dbReference type="InterPro" id="IPR007015">
    <property type="entry name" value="DNA_pol_V/MYBBP1A"/>
</dbReference>
<dbReference type="GO" id="GO:0006355">
    <property type="term" value="P:regulation of DNA-templated transcription"/>
    <property type="evidence" value="ECO:0007669"/>
    <property type="project" value="InterPro"/>
</dbReference>
<evidence type="ECO:0000313" key="3">
    <source>
        <dbReference type="Proteomes" id="UP000694843"/>
    </source>
</evidence>
<feature type="compositionally biased region" description="Basic and acidic residues" evidence="2">
    <location>
        <begin position="191"/>
        <end position="202"/>
    </location>
</feature>
<name>A0A8B7NRT0_HYAAZ</name>
<evidence type="ECO:0000313" key="4">
    <source>
        <dbReference type="RefSeq" id="XP_018016449.2"/>
    </source>
</evidence>
<organism evidence="3 4">
    <name type="scientific">Hyalella azteca</name>
    <name type="common">Amphipod</name>
    <dbReference type="NCBI Taxonomy" id="294128"/>
    <lineage>
        <taxon>Eukaryota</taxon>
        <taxon>Metazoa</taxon>
        <taxon>Ecdysozoa</taxon>
        <taxon>Arthropoda</taxon>
        <taxon>Crustacea</taxon>
        <taxon>Multicrustacea</taxon>
        <taxon>Malacostraca</taxon>
        <taxon>Eumalacostraca</taxon>
        <taxon>Peracarida</taxon>
        <taxon>Amphipoda</taxon>
        <taxon>Senticaudata</taxon>
        <taxon>Talitrida</taxon>
        <taxon>Talitroidea</taxon>
        <taxon>Hyalellidae</taxon>
        <taxon>Hyalella</taxon>
    </lineage>
</organism>
<feature type="coiled-coil region" evidence="1">
    <location>
        <begin position="1049"/>
        <end position="1076"/>
    </location>
</feature>
<dbReference type="PANTHER" id="PTHR36812">
    <property type="entry name" value="NEUROFILAMENT TRIPLET M PROTEIN-LIKE PROTEIN"/>
    <property type="match status" value="1"/>
</dbReference>
<feature type="compositionally biased region" description="Basic and acidic residues" evidence="2">
    <location>
        <begin position="1123"/>
        <end position="1132"/>
    </location>
</feature>
<dbReference type="KEGG" id="hazt:108673170"/>
<feature type="compositionally biased region" description="Basic and acidic residues" evidence="2">
    <location>
        <begin position="253"/>
        <end position="265"/>
    </location>
</feature>
<protein>
    <submittedName>
        <fullName evidence="4">Uncharacterized protein LOC108673170</fullName>
    </submittedName>
</protein>
<feature type="compositionally biased region" description="Acidic residues" evidence="2">
    <location>
        <begin position="388"/>
        <end position="415"/>
    </location>
</feature>
<dbReference type="RefSeq" id="XP_018016449.2">
    <property type="nucleotide sequence ID" value="XM_018160960.2"/>
</dbReference>
<gene>
    <name evidence="4" type="primary">LOC108673170</name>
</gene>